<reference evidence="2" key="1">
    <citation type="submission" date="2018-11" db="EMBL/GenBank/DDBJ databases">
        <authorList>
            <person name="Grassa J C."/>
        </authorList>
    </citation>
    <scope>NUCLEOTIDE SEQUENCE [LARGE SCALE GENOMIC DNA]</scope>
</reference>
<feature type="compositionally biased region" description="Basic residues" evidence="1">
    <location>
        <begin position="42"/>
        <end position="51"/>
    </location>
</feature>
<dbReference type="Proteomes" id="UP000596661">
    <property type="component" value="Chromosome 5"/>
</dbReference>
<name>A0A803PL13_CANSA</name>
<dbReference type="EMBL" id="UZAU01000530">
    <property type="status" value="NOT_ANNOTATED_CDS"/>
    <property type="molecule type" value="Genomic_DNA"/>
</dbReference>
<accession>A0A803PL13</accession>
<protein>
    <submittedName>
        <fullName evidence="2">Uncharacterized protein</fullName>
    </submittedName>
</protein>
<dbReference type="Gramene" id="evm.model.05.1361">
    <property type="protein sequence ID" value="cds.evm.model.05.1361"/>
    <property type="gene ID" value="evm.TU.05.1361"/>
</dbReference>
<evidence type="ECO:0000313" key="2">
    <source>
        <dbReference type="EnsemblPlants" id="cds.evm.model.05.1361"/>
    </source>
</evidence>
<feature type="region of interest" description="Disordered" evidence="1">
    <location>
        <begin position="42"/>
        <end position="94"/>
    </location>
</feature>
<organism evidence="2 3">
    <name type="scientific">Cannabis sativa</name>
    <name type="common">Hemp</name>
    <name type="synonym">Marijuana</name>
    <dbReference type="NCBI Taxonomy" id="3483"/>
    <lineage>
        <taxon>Eukaryota</taxon>
        <taxon>Viridiplantae</taxon>
        <taxon>Streptophyta</taxon>
        <taxon>Embryophyta</taxon>
        <taxon>Tracheophyta</taxon>
        <taxon>Spermatophyta</taxon>
        <taxon>Magnoliopsida</taxon>
        <taxon>eudicotyledons</taxon>
        <taxon>Gunneridae</taxon>
        <taxon>Pentapetalae</taxon>
        <taxon>rosids</taxon>
        <taxon>fabids</taxon>
        <taxon>Rosales</taxon>
        <taxon>Cannabaceae</taxon>
        <taxon>Cannabis</taxon>
    </lineage>
</organism>
<evidence type="ECO:0000313" key="3">
    <source>
        <dbReference type="Proteomes" id="UP000596661"/>
    </source>
</evidence>
<dbReference type="AlphaFoldDB" id="A0A803PL13"/>
<reference evidence="2" key="2">
    <citation type="submission" date="2021-03" db="UniProtKB">
        <authorList>
            <consortium name="EnsemblPlants"/>
        </authorList>
    </citation>
    <scope>IDENTIFICATION</scope>
</reference>
<evidence type="ECO:0000256" key="1">
    <source>
        <dbReference type="SAM" id="MobiDB-lite"/>
    </source>
</evidence>
<dbReference type="EnsemblPlants" id="evm.model.05.1361">
    <property type="protein sequence ID" value="cds.evm.model.05.1361"/>
    <property type="gene ID" value="evm.TU.05.1361"/>
</dbReference>
<proteinExistence type="predicted"/>
<keyword evidence="3" id="KW-1185">Reference proteome</keyword>
<sequence length="94" mass="10350">MSFLAVMASYLILKRKIPVLKETESPVREVVQGIPTAFAASKKKVRKRGRTAHAAFSTQDSSRERSGTNEGSPIDHSPNEIKHNARSLGSNLME</sequence>